<accession>C1EGJ6</accession>
<sequence length="1022" mass="109459">MGVSAPDAPATEGWTRDAPVEEWRAYVRAAYASNPGQCPLDVNVDNIYSFNQGSMSFIEQDLRVLPEAMARQALDAMDRVALRDAFDLRRNVVNLKKVLLHSWHTSEPLEKELRRMSTFWRGDMSWVNGFVDVARYREVCVAHTRCKGAAHAVFDGRVMTKAICCVPRHPELPRPAKLSGLPRTMTTHSWLDQALDTLAEMDEETTEGADEGADSPPPSARGVGRRGTGSAAAKNAAGEPSDVRRQLDAFLTDATSSPHGPLRDWPKHILQYVELVLVARGGAKALSVRAETGRYASRLRETSVRFEEALAALRERVRTVEDVLRDECGVVLPSGESPTGRFVSRDDVDDRAVDALRVAMRRDKTLNLLEGCAPATAELSRWVHEICAKPAQRLFVAGDGGTGTNADFVPPGFALGELIGANAKAVTARWGPELRRVIETACGPNGAWPPTEPLTYVTGKVRCKECGGFFGTLWIGAGERCFRCEEGMRARGECPVSARCRASKVRTFCPHAQRCIACERWSCVECGVVCGDGEDVAALVEQIDPHVVFIDFDRTLCTTKSGASPARGSHRLDAELWNVVTGLQDVRVVTRNSHVDDIRAFMARHRGGGGCGLSGSTPSSSFDGIPPVHHVGKGVSKGRVIREVLAEKAAQSAGRLAEESTGVGGGGVRAVFVDDSAAELLDPEVSSVPGLTKVLFSRVLARLKYPAGETSFRRKPTRADMSLASASAPGASLAPSGRRALRGGRAPSRVVPSAFGFGRSNHAQSLTLEQIEAEIRSAPPSTSPASTSRLSLADAVWKVSLDNPLSLRDRAACAIAAEAVQALCETGLDGASLAVTLGIREAMIANGFGDSVRAVAGYVSVGGYARAHAWLEIDGRVLDVAGEGLALCEAARRLGVDYSDAIAMAKAFGPDALRFGGHEPNARRPLLVLNMSVPTGGTSTALARPGLTMRAPPANVPGCQDAEKTRAKFAAVLSEPRTRLSDRVREMPEEVADVFHRVASTRLDLVGDERQRAARLAAGGAQ</sequence>
<feature type="compositionally biased region" description="Acidic residues" evidence="1">
    <location>
        <begin position="202"/>
        <end position="213"/>
    </location>
</feature>
<organism evidence="2 3">
    <name type="scientific">Micromonas commoda (strain RCC299 / NOUM17 / CCMP2709)</name>
    <name type="common">Picoplanktonic green alga</name>
    <dbReference type="NCBI Taxonomy" id="296587"/>
    <lineage>
        <taxon>Eukaryota</taxon>
        <taxon>Viridiplantae</taxon>
        <taxon>Chlorophyta</taxon>
        <taxon>Mamiellophyceae</taxon>
        <taxon>Mamiellales</taxon>
        <taxon>Mamiellaceae</taxon>
        <taxon>Micromonas</taxon>
    </lineage>
</organism>
<dbReference type="KEGG" id="mis:MICPUN_63895"/>
<dbReference type="OMA" id="RTICATK"/>
<dbReference type="eggNOG" id="ENOG502S86H">
    <property type="taxonomic scope" value="Eukaryota"/>
</dbReference>
<proteinExistence type="predicted"/>
<evidence type="ECO:0000256" key="1">
    <source>
        <dbReference type="SAM" id="MobiDB-lite"/>
    </source>
</evidence>
<evidence type="ECO:0000313" key="3">
    <source>
        <dbReference type="Proteomes" id="UP000002009"/>
    </source>
</evidence>
<dbReference type="Proteomes" id="UP000002009">
    <property type="component" value="Chromosome 14"/>
</dbReference>
<feature type="region of interest" description="Disordered" evidence="1">
    <location>
        <begin position="714"/>
        <end position="745"/>
    </location>
</feature>
<name>C1EGJ6_MICCC</name>
<dbReference type="RefSeq" id="XP_002505878.1">
    <property type="nucleotide sequence ID" value="XM_002505832.1"/>
</dbReference>
<dbReference type="InParanoid" id="C1EGJ6"/>
<reference evidence="2 3" key="1">
    <citation type="journal article" date="2009" name="Science">
        <title>Green evolution and dynamic adaptations revealed by genomes of the marine picoeukaryotes Micromonas.</title>
        <authorList>
            <person name="Worden A.Z."/>
            <person name="Lee J.H."/>
            <person name="Mock T."/>
            <person name="Rouze P."/>
            <person name="Simmons M.P."/>
            <person name="Aerts A.L."/>
            <person name="Allen A.E."/>
            <person name="Cuvelier M.L."/>
            <person name="Derelle E."/>
            <person name="Everett M.V."/>
            <person name="Foulon E."/>
            <person name="Grimwood J."/>
            <person name="Gundlach H."/>
            <person name="Henrissat B."/>
            <person name="Napoli C."/>
            <person name="McDonald S.M."/>
            <person name="Parker M.S."/>
            <person name="Rombauts S."/>
            <person name="Salamov A."/>
            <person name="Von Dassow P."/>
            <person name="Badger J.H."/>
            <person name="Coutinho P.M."/>
            <person name="Demir E."/>
            <person name="Dubchak I."/>
            <person name="Gentemann C."/>
            <person name="Eikrem W."/>
            <person name="Gready J.E."/>
            <person name="John U."/>
            <person name="Lanier W."/>
            <person name="Lindquist E.A."/>
            <person name="Lucas S."/>
            <person name="Mayer K.F."/>
            <person name="Moreau H."/>
            <person name="Not F."/>
            <person name="Otillar R."/>
            <person name="Panaud O."/>
            <person name="Pangilinan J."/>
            <person name="Paulsen I."/>
            <person name="Piegu B."/>
            <person name="Poliakov A."/>
            <person name="Robbens S."/>
            <person name="Schmutz J."/>
            <person name="Toulza E."/>
            <person name="Wyss T."/>
            <person name="Zelensky A."/>
            <person name="Zhou K."/>
            <person name="Armbrust E.V."/>
            <person name="Bhattacharya D."/>
            <person name="Goodenough U.W."/>
            <person name="Van de Peer Y."/>
            <person name="Grigoriev I.V."/>
        </authorList>
    </citation>
    <scope>NUCLEOTIDE SEQUENCE [LARGE SCALE GENOMIC DNA]</scope>
    <source>
        <strain evidence="3">RCC299 / NOUM17</strain>
    </source>
</reference>
<keyword evidence="3" id="KW-1185">Reference proteome</keyword>
<dbReference type="GeneID" id="8248809"/>
<dbReference type="AlphaFoldDB" id="C1EGJ6"/>
<evidence type="ECO:0000313" key="2">
    <source>
        <dbReference type="EMBL" id="ACO67136.1"/>
    </source>
</evidence>
<feature type="compositionally biased region" description="Low complexity" evidence="1">
    <location>
        <begin position="722"/>
        <end position="737"/>
    </location>
</feature>
<gene>
    <name evidence="2" type="ORF">MICPUN_63895</name>
</gene>
<feature type="region of interest" description="Disordered" evidence="1">
    <location>
        <begin position="202"/>
        <end position="242"/>
    </location>
</feature>
<protein>
    <submittedName>
        <fullName evidence="2">Uncharacterized protein</fullName>
    </submittedName>
</protein>
<dbReference type="EMBL" id="CP001332">
    <property type="protein sequence ID" value="ACO67136.1"/>
    <property type="molecule type" value="Genomic_DNA"/>
</dbReference>
<dbReference type="OrthoDB" id="497965at2759"/>